<reference evidence="2 3" key="1">
    <citation type="submission" date="2016-10" db="EMBL/GenBank/DDBJ databases">
        <title>Genome sequence of Streptomyces sp. MUSC 1.</title>
        <authorList>
            <person name="Lee L.-H."/>
            <person name="Ser H.-L."/>
            <person name="Law J.W.-F."/>
        </authorList>
    </citation>
    <scope>NUCLEOTIDE SEQUENCE [LARGE SCALE GENOMIC DNA]</scope>
    <source>
        <strain evidence="2 3">MUSC 1</strain>
    </source>
</reference>
<dbReference type="PROSITE" id="PS51257">
    <property type="entry name" value="PROKAR_LIPOPROTEIN"/>
    <property type="match status" value="1"/>
</dbReference>
<dbReference type="Proteomes" id="UP000179642">
    <property type="component" value="Unassembled WGS sequence"/>
</dbReference>
<comment type="caution">
    <text evidence="2">The sequence shown here is derived from an EMBL/GenBank/DDBJ whole genome shotgun (WGS) entry which is preliminary data.</text>
</comment>
<dbReference type="RefSeq" id="WP_071383557.1">
    <property type="nucleotide sequence ID" value="NZ_MLYO01000048.1"/>
</dbReference>
<dbReference type="AlphaFoldDB" id="A0A1S2Q241"/>
<keyword evidence="3" id="KW-1185">Reference proteome</keyword>
<accession>A0A1S2Q241</accession>
<protein>
    <recommendedName>
        <fullName evidence="4">DUF2511 domain-containing protein</fullName>
    </recommendedName>
</protein>
<proteinExistence type="predicted"/>
<evidence type="ECO:0000256" key="1">
    <source>
        <dbReference type="SAM" id="SignalP"/>
    </source>
</evidence>
<gene>
    <name evidence="2" type="ORF">BIV23_26895</name>
</gene>
<dbReference type="EMBL" id="MLYO01000048">
    <property type="protein sequence ID" value="OIK00180.1"/>
    <property type="molecule type" value="Genomic_DNA"/>
</dbReference>
<evidence type="ECO:0000313" key="3">
    <source>
        <dbReference type="Proteomes" id="UP000179642"/>
    </source>
</evidence>
<sequence>MTTRMRARTPRVGVLLATTAALALPLALSGCSSQEGDALTKWPDATKNPQHITADQLGSAWPVTPSSGDVRCDTTPYSGFAITFTAPDGKVYALNNVAHDELHHPSADTIKKPSSKTMWRLRSFGMQVCSVYRAQHMNQTPTPHKTP</sequence>
<name>A0A1S2Q241_9ACTN</name>
<keyword evidence="1" id="KW-0732">Signal</keyword>
<feature type="signal peptide" evidence="1">
    <location>
        <begin position="1"/>
        <end position="23"/>
    </location>
</feature>
<feature type="chain" id="PRO_5038587941" description="DUF2511 domain-containing protein" evidence="1">
    <location>
        <begin position="24"/>
        <end position="147"/>
    </location>
</feature>
<evidence type="ECO:0008006" key="4">
    <source>
        <dbReference type="Google" id="ProtNLM"/>
    </source>
</evidence>
<dbReference type="OrthoDB" id="5119497at2"/>
<organism evidence="2 3">
    <name type="scientific">Streptomyces monashensis</name>
    <dbReference type="NCBI Taxonomy" id="1678012"/>
    <lineage>
        <taxon>Bacteria</taxon>
        <taxon>Bacillati</taxon>
        <taxon>Actinomycetota</taxon>
        <taxon>Actinomycetes</taxon>
        <taxon>Kitasatosporales</taxon>
        <taxon>Streptomycetaceae</taxon>
        <taxon>Streptomyces</taxon>
    </lineage>
</organism>
<evidence type="ECO:0000313" key="2">
    <source>
        <dbReference type="EMBL" id="OIK00180.1"/>
    </source>
</evidence>